<evidence type="ECO:0000313" key="2">
    <source>
        <dbReference type="Proteomes" id="UP001295423"/>
    </source>
</evidence>
<dbReference type="Proteomes" id="UP001295423">
    <property type="component" value="Unassembled WGS sequence"/>
</dbReference>
<sequence length="286" mass="33169">MTQRQANNGGRAFDFPIDLVELSKQHVGFLQTLHQFGVTIQRPSPKSLERYCDLWLPLVHSHPNEALIPPADCAWLWHCHRLAPFRYTSYLKRQFGNDCRILEASPAFSFQCDNGDLHGTFMQNTEEDLNPAADRTRSLWNQQYPEESFHLQMDEPNHAEQKIDDRSLLLDGFDLLGSTGRQATFLWQVSGPHFADEDFLKEGALQYYKFLKLRKHEKKSNSVIVPTYQIDLMWHTHILSRMSGYFADCRAIMGGTLNHDDSLNDRTDDGPLDRAFRETKALWKKK</sequence>
<dbReference type="EMBL" id="CAKOGP040001992">
    <property type="protein sequence ID" value="CAJ1959376.1"/>
    <property type="molecule type" value="Genomic_DNA"/>
</dbReference>
<dbReference type="Pfam" id="PF07173">
    <property type="entry name" value="GRDP-like"/>
    <property type="match status" value="1"/>
</dbReference>
<evidence type="ECO:0000313" key="1">
    <source>
        <dbReference type="EMBL" id="CAJ1959376.1"/>
    </source>
</evidence>
<dbReference type="PANTHER" id="PTHR34365">
    <property type="entry name" value="ENOLASE (DUF1399)"/>
    <property type="match status" value="1"/>
</dbReference>
<name>A0AAD2JKK3_9STRA</name>
<organism evidence="1 2">
    <name type="scientific">Cylindrotheca closterium</name>
    <dbReference type="NCBI Taxonomy" id="2856"/>
    <lineage>
        <taxon>Eukaryota</taxon>
        <taxon>Sar</taxon>
        <taxon>Stramenopiles</taxon>
        <taxon>Ochrophyta</taxon>
        <taxon>Bacillariophyta</taxon>
        <taxon>Bacillariophyceae</taxon>
        <taxon>Bacillariophycidae</taxon>
        <taxon>Bacillariales</taxon>
        <taxon>Bacillariaceae</taxon>
        <taxon>Cylindrotheca</taxon>
    </lineage>
</organism>
<gene>
    <name evidence="1" type="ORF">CYCCA115_LOCUS17798</name>
</gene>
<protein>
    <recommendedName>
        <fullName evidence="3">Glycine-rich domain-containing protein-like</fullName>
    </recommendedName>
</protein>
<dbReference type="PANTHER" id="PTHR34365:SF7">
    <property type="entry name" value="GLYCINE-RICH DOMAIN-CONTAINING PROTEIN 1"/>
    <property type="match status" value="1"/>
</dbReference>
<keyword evidence="2" id="KW-1185">Reference proteome</keyword>
<evidence type="ECO:0008006" key="3">
    <source>
        <dbReference type="Google" id="ProtNLM"/>
    </source>
</evidence>
<proteinExistence type="predicted"/>
<comment type="caution">
    <text evidence="1">The sequence shown here is derived from an EMBL/GenBank/DDBJ whole genome shotgun (WGS) entry which is preliminary data.</text>
</comment>
<accession>A0AAD2JKK3</accession>
<reference evidence="1" key="1">
    <citation type="submission" date="2023-08" db="EMBL/GenBank/DDBJ databases">
        <authorList>
            <person name="Audoor S."/>
            <person name="Bilcke G."/>
        </authorList>
    </citation>
    <scope>NUCLEOTIDE SEQUENCE</scope>
</reference>
<dbReference type="AlphaFoldDB" id="A0AAD2JKK3"/>
<dbReference type="InterPro" id="IPR009836">
    <property type="entry name" value="GRDP-like"/>
</dbReference>